<dbReference type="InterPro" id="IPR049503">
    <property type="entry name" value="AbiJ_NTD4"/>
</dbReference>
<accession>A0A1H8MCD6</accession>
<dbReference type="Proteomes" id="UP000198657">
    <property type="component" value="Unassembled WGS sequence"/>
</dbReference>
<dbReference type="Pfam" id="PF18863">
    <property type="entry name" value="AbiJ_NTD4"/>
    <property type="match status" value="1"/>
</dbReference>
<dbReference type="RefSeq" id="WP_167543042.1">
    <property type="nucleotide sequence ID" value="NZ_CBCSFM010000005.1"/>
</dbReference>
<name>A0A1H8MCD6_9FLAO</name>
<sequence length="284" mass="32990">MRFSQRIGKTSVRDSIQIESIDEKLENRLWNTIQINFFDVIGVNFHHKIDNDSDIGLVFNSIWQEFFENRADEIPKNQQRDISAREFVGYIKDWFFKSNWFEKYDFLEFLSKIDINYLKIEFDVRCNNSLKKEMSAYRLVDGHIVQITSEEEIVEIEDALVNSSKWEPVNTHLSTAIEYFSNRKNPDYRNSIKESISAVESLCKIIVGNNSTTLAPALKIIEEKYKVHGALRSAFTALYGYTSDAGGIRHSLLTDDIEVSMEDAKFMLVSCSAFINYLKVKLEK</sequence>
<dbReference type="AlphaFoldDB" id="A0A1H8MCD6"/>
<evidence type="ECO:0000259" key="1">
    <source>
        <dbReference type="Pfam" id="PF18863"/>
    </source>
</evidence>
<evidence type="ECO:0000313" key="3">
    <source>
        <dbReference type="Proteomes" id="UP000198657"/>
    </source>
</evidence>
<protein>
    <recommendedName>
        <fullName evidence="1">HEPN AbiJ-N-terminal domain-containing protein</fullName>
    </recommendedName>
</protein>
<gene>
    <name evidence="2" type="ORF">SAMN04487942_1933</name>
</gene>
<evidence type="ECO:0000313" key="2">
    <source>
        <dbReference type="EMBL" id="SEO15082.1"/>
    </source>
</evidence>
<proteinExistence type="predicted"/>
<feature type="domain" description="HEPN AbiJ-N-terminal" evidence="1">
    <location>
        <begin position="1"/>
        <end position="161"/>
    </location>
</feature>
<organism evidence="2 3">
    <name type="scientific">Flavobacterium sinopsychrotolerans</name>
    <dbReference type="NCBI Taxonomy" id="604089"/>
    <lineage>
        <taxon>Bacteria</taxon>
        <taxon>Pseudomonadati</taxon>
        <taxon>Bacteroidota</taxon>
        <taxon>Flavobacteriia</taxon>
        <taxon>Flavobacteriales</taxon>
        <taxon>Flavobacteriaceae</taxon>
        <taxon>Flavobacterium</taxon>
    </lineage>
</organism>
<keyword evidence="3" id="KW-1185">Reference proteome</keyword>
<dbReference type="EMBL" id="FODN01000003">
    <property type="protein sequence ID" value="SEO15082.1"/>
    <property type="molecule type" value="Genomic_DNA"/>
</dbReference>
<reference evidence="3" key="1">
    <citation type="submission" date="2016-10" db="EMBL/GenBank/DDBJ databases">
        <authorList>
            <person name="Varghese N."/>
            <person name="Submissions S."/>
        </authorList>
    </citation>
    <scope>NUCLEOTIDE SEQUENCE [LARGE SCALE GENOMIC DNA]</scope>
    <source>
        <strain evidence="3">CGMCC 1.8704</strain>
    </source>
</reference>
<dbReference type="STRING" id="604089.SAMN04487942_1933"/>